<name>A0A0N4W8E9_HAEPC</name>
<dbReference type="AlphaFoldDB" id="A0A0N4W8E9"/>
<feature type="region of interest" description="Disordered" evidence="1">
    <location>
        <begin position="1"/>
        <end position="51"/>
    </location>
</feature>
<feature type="compositionally biased region" description="Polar residues" evidence="1">
    <location>
        <begin position="1"/>
        <end position="14"/>
    </location>
</feature>
<proteinExistence type="predicted"/>
<evidence type="ECO:0000313" key="3">
    <source>
        <dbReference type="Proteomes" id="UP000268014"/>
    </source>
</evidence>
<dbReference type="Proteomes" id="UP000268014">
    <property type="component" value="Unassembled WGS sequence"/>
</dbReference>
<evidence type="ECO:0000313" key="4">
    <source>
        <dbReference type="WBParaSite" id="HPLM_0000647701-mRNA-1"/>
    </source>
</evidence>
<dbReference type="EMBL" id="UZAF01016499">
    <property type="protein sequence ID" value="VDO29084.1"/>
    <property type="molecule type" value="Genomic_DNA"/>
</dbReference>
<reference evidence="2 3" key="2">
    <citation type="submission" date="2018-11" db="EMBL/GenBank/DDBJ databases">
        <authorList>
            <consortium name="Pathogen Informatics"/>
        </authorList>
    </citation>
    <scope>NUCLEOTIDE SEQUENCE [LARGE SCALE GENOMIC DNA]</scope>
    <source>
        <strain evidence="2 3">MHpl1</strain>
    </source>
</reference>
<sequence>MDFSAELNSSTQVQGGTGLVRSALPRPHLVGRLAPKQSSSKSIGPFRVVSS</sequence>
<dbReference type="WBParaSite" id="HPLM_0000647701-mRNA-1">
    <property type="protein sequence ID" value="HPLM_0000647701-mRNA-1"/>
    <property type="gene ID" value="HPLM_0000647701"/>
</dbReference>
<accession>A0A0N4W8E9</accession>
<evidence type="ECO:0000256" key="1">
    <source>
        <dbReference type="SAM" id="MobiDB-lite"/>
    </source>
</evidence>
<reference evidence="4" key="1">
    <citation type="submission" date="2017-02" db="UniProtKB">
        <authorList>
            <consortium name="WormBaseParasite"/>
        </authorList>
    </citation>
    <scope>IDENTIFICATION</scope>
</reference>
<protein>
    <submittedName>
        <fullName evidence="2 4">Uncharacterized protein</fullName>
    </submittedName>
</protein>
<keyword evidence="3" id="KW-1185">Reference proteome</keyword>
<organism evidence="4">
    <name type="scientific">Haemonchus placei</name>
    <name type="common">Barber's pole worm</name>
    <dbReference type="NCBI Taxonomy" id="6290"/>
    <lineage>
        <taxon>Eukaryota</taxon>
        <taxon>Metazoa</taxon>
        <taxon>Ecdysozoa</taxon>
        <taxon>Nematoda</taxon>
        <taxon>Chromadorea</taxon>
        <taxon>Rhabditida</taxon>
        <taxon>Rhabditina</taxon>
        <taxon>Rhabditomorpha</taxon>
        <taxon>Strongyloidea</taxon>
        <taxon>Trichostrongylidae</taxon>
        <taxon>Haemonchus</taxon>
    </lineage>
</organism>
<evidence type="ECO:0000313" key="2">
    <source>
        <dbReference type="EMBL" id="VDO29084.1"/>
    </source>
</evidence>
<gene>
    <name evidence="2" type="ORF">HPLM_LOCUS6469</name>
</gene>